<feature type="domain" description="EF-hand" evidence="4">
    <location>
        <begin position="10"/>
        <end position="45"/>
    </location>
</feature>
<feature type="domain" description="EF-hand" evidence="4">
    <location>
        <begin position="151"/>
        <end position="186"/>
    </location>
</feature>
<evidence type="ECO:0000313" key="6">
    <source>
        <dbReference type="Proteomes" id="UP000001492"/>
    </source>
</evidence>
<dbReference type="PROSITE" id="PS50222">
    <property type="entry name" value="EF_HAND_2"/>
    <property type="match status" value="3"/>
</dbReference>
<dbReference type="KEGG" id="aex:Astex_3229"/>
<dbReference type="AlphaFoldDB" id="E8RTP3"/>
<keyword evidence="1" id="KW-0479">Metal-binding</keyword>
<dbReference type="PANTHER" id="PTHR10827:SF98">
    <property type="entry name" value="45 KDA CALCIUM-BINDING PROTEIN"/>
    <property type="match status" value="1"/>
</dbReference>
<keyword evidence="2" id="KW-0677">Repeat</keyword>
<evidence type="ECO:0000256" key="3">
    <source>
        <dbReference type="SAM" id="MobiDB-lite"/>
    </source>
</evidence>
<evidence type="ECO:0000256" key="2">
    <source>
        <dbReference type="ARBA" id="ARBA00022737"/>
    </source>
</evidence>
<evidence type="ECO:0000259" key="4">
    <source>
        <dbReference type="PROSITE" id="PS50222"/>
    </source>
</evidence>
<dbReference type="InterPro" id="IPR002048">
    <property type="entry name" value="EF_hand_dom"/>
</dbReference>
<organism evidence="5 6">
    <name type="scientific">Asticcacaulis excentricus (strain ATCC 15261 / DSM 4724 / KCTC 12464 / NCIMB 9791 / VKM B-1370 / CB 48)</name>
    <dbReference type="NCBI Taxonomy" id="573065"/>
    <lineage>
        <taxon>Bacteria</taxon>
        <taxon>Pseudomonadati</taxon>
        <taxon>Pseudomonadota</taxon>
        <taxon>Alphaproteobacteria</taxon>
        <taxon>Caulobacterales</taxon>
        <taxon>Caulobacteraceae</taxon>
        <taxon>Asticcacaulis</taxon>
    </lineage>
</organism>
<dbReference type="Pfam" id="PF13499">
    <property type="entry name" value="EF-hand_7"/>
    <property type="match status" value="1"/>
</dbReference>
<protein>
    <recommendedName>
        <fullName evidence="4">EF-hand domain-containing protein</fullName>
    </recommendedName>
</protein>
<dbReference type="RefSeq" id="WP_013480684.1">
    <property type="nucleotide sequence ID" value="NC_014817.1"/>
</dbReference>
<accession>E8RTP3</accession>
<feature type="region of interest" description="Disordered" evidence="3">
    <location>
        <begin position="32"/>
        <end position="214"/>
    </location>
</feature>
<proteinExistence type="predicted"/>
<dbReference type="InterPro" id="IPR018247">
    <property type="entry name" value="EF_Hand_1_Ca_BS"/>
</dbReference>
<dbReference type="PANTHER" id="PTHR10827">
    <property type="entry name" value="RETICULOCALBIN"/>
    <property type="match status" value="1"/>
</dbReference>
<feature type="compositionally biased region" description="Low complexity" evidence="3">
    <location>
        <begin position="205"/>
        <end position="214"/>
    </location>
</feature>
<dbReference type="InterPro" id="IPR011992">
    <property type="entry name" value="EF-hand-dom_pair"/>
</dbReference>
<evidence type="ECO:0000313" key="5">
    <source>
        <dbReference type="EMBL" id="ADU14864.1"/>
    </source>
</evidence>
<dbReference type="Proteomes" id="UP000001492">
    <property type="component" value="Chromosome 2"/>
</dbReference>
<feature type="domain" description="EF-hand" evidence="4">
    <location>
        <begin position="50"/>
        <end position="85"/>
    </location>
</feature>
<feature type="compositionally biased region" description="Low complexity" evidence="3">
    <location>
        <begin position="76"/>
        <end position="93"/>
    </location>
</feature>
<dbReference type="EMBL" id="CP002396">
    <property type="protein sequence ID" value="ADU14864.1"/>
    <property type="molecule type" value="Genomic_DNA"/>
</dbReference>
<dbReference type="Gene3D" id="1.10.238.10">
    <property type="entry name" value="EF-hand"/>
    <property type="match status" value="3"/>
</dbReference>
<dbReference type="Pfam" id="PF13202">
    <property type="entry name" value="EF-hand_5"/>
    <property type="match status" value="2"/>
</dbReference>
<dbReference type="SMART" id="SM00054">
    <property type="entry name" value="EFh"/>
    <property type="match status" value="4"/>
</dbReference>
<dbReference type="OrthoDB" id="7172590at2"/>
<keyword evidence="6" id="KW-1185">Reference proteome</keyword>
<feature type="compositionally biased region" description="Basic and acidic residues" evidence="3">
    <location>
        <begin position="149"/>
        <end position="165"/>
    </location>
</feature>
<evidence type="ECO:0000256" key="1">
    <source>
        <dbReference type="ARBA" id="ARBA00022723"/>
    </source>
</evidence>
<dbReference type="STRING" id="573065.Astex_3229"/>
<feature type="compositionally biased region" description="Basic and acidic residues" evidence="3">
    <location>
        <begin position="41"/>
        <end position="57"/>
    </location>
</feature>
<gene>
    <name evidence="5" type="ordered locus">Astex_3229</name>
</gene>
<dbReference type="PROSITE" id="PS00018">
    <property type="entry name" value="EF_HAND_1"/>
    <property type="match status" value="1"/>
</dbReference>
<dbReference type="SUPFAM" id="SSF47473">
    <property type="entry name" value="EF-hand"/>
    <property type="match status" value="1"/>
</dbReference>
<reference evidence="6" key="1">
    <citation type="submission" date="2010-12" db="EMBL/GenBank/DDBJ databases">
        <title>Complete sequence of chromosome 2 of Asticcacaulis excentricus CB 48.</title>
        <authorList>
            <consortium name="US DOE Joint Genome Institute"/>
            <person name="Lucas S."/>
            <person name="Copeland A."/>
            <person name="Lapidus A."/>
            <person name="Cheng J.-F."/>
            <person name="Bruce D."/>
            <person name="Goodwin L."/>
            <person name="Pitluck S."/>
            <person name="Teshima H."/>
            <person name="Davenport K."/>
            <person name="Detter J.C."/>
            <person name="Han C."/>
            <person name="Tapia R."/>
            <person name="Land M."/>
            <person name="Hauser L."/>
            <person name="Jeffries C."/>
            <person name="Kyrpides N."/>
            <person name="Ivanova N."/>
            <person name="Ovchinnikova G."/>
            <person name="Brun Y.V."/>
            <person name="Woyke T."/>
        </authorList>
    </citation>
    <scope>NUCLEOTIDE SEQUENCE [LARGE SCALE GENOMIC DNA]</scope>
    <source>
        <strain evidence="6">ATCC 15261 / DSM 4724 / KCTC 12464 / NCIMB 9791 / VKM B-1370 / CB 48</strain>
    </source>
</reference>
<sequence length="251" mass="26055">MQIGSMSASAMSQMHAKMFSKIDANSDGGITLEEMTASASEKTKGKGGTEDSAKIAERFASMDSNSDGSVSEEEGLSFFQSQMSSQTMGGMLQAQEGGQDRPMGPPPGAGGGGQKPATFDELDTNQDGSVSLDEMLASSESEESEATEDTDKTARLTELFSKMDADGDGSVTESEKSTFDEQMRAEGPPPPPMEAFAQTSESEDTASSATDTTVDDGTAAKLAALTAQWMQSMAAVLAEQAKTQTSVSVAA</sequence>
<dbReference type="eggNOG" id="COG5126">
    <property type="taxonomic scope" value="Bacteria"/>
</dbReference>
<feature type="compositionally biased region" description="Basic and acidic residues" evidence="3">
    <location>
        <begin position="173"/>
        <end position="184"/>
    </location>
</feature>
<dbReference type="HOGENOM" id="CLU_1105363_0_0_5"/>
<name>E8RTP3_ASTEC</name>
<dbReference type="GO" id="GO:0005509">
    <property type="term" value="F:calcium ion binding"/>
    <property type="evidence" value="ECO:0007669"/>
    <property type="project" value="InterPro"/>
</dbReference>